<protein>
    <submittedName>
        <fullName evidence="1">Uncharacterized protein</fullName>
    </submittedName>
</protein>
<evidence type="ECO:0000313" key="2">
    <source>
        <dbReference type="Proteomes" id="UP001597048"/>
    </source>
</evidence>
<comment type="caution">
    <text evidence="1">The sequence shown here is derived from an EMBL/GenBank/DDBJ whole genome shotgun (WGS) entry which is preliminary data.</text>
</comment>
<accession>A0ABW3KIF3</accession>
<evidence type="ECO:0000313" key="1">
    <source>
        <dbReference type="EMBL" id="MFD1008958.1"/>
    </source>
</evidence>
<gene>
    <name evidence="1" type="ORF">ACFQ1C_12435</name>
</gene>
<proteinExistence type="predicted"/>
<reference evidence="2" key="1">
    <citation type="journal article" date="2019" name="Int. J. Syst. Evol. Microbiol.">
        <title>The Global Catalogue of Microorganisms (GCM) 10K type strain sequencing project: providing services to taxonomists for standard genome sequencing and annotation.</title>
        <authorList>
            <consortium name="The Broad Institute Genomics Platform"/>
            <consortium name="The Broad Institute Genome Sequencing Center for Infectious Disease"/>
            <person name="Wu L."/>
            <person name="Ma J."/>
        </authorList>
    </citation>
    <scope>NUCLEOTIDE SEQUENCE [LARGE SCALE GENOMIC DNA]</scope>
    <source>
        <strain evidence="2">CCUG 60525</strain>
    </source>
</reference>
<name>A0ABW3KIF3_9GAMM</name>
<dbReference type="EMBL" id="JBHTJS010000048">
    <property type="protein sequence ID" value="MFD1008958.1"/>
    <property type="molecule type" value="Genomic_DNA"/>
</dbReference>
<sequence length="82" mass="9465">MNQRENTMMITELIDQDDLRAQLQIWGLEDTKQLSLAECSNRLSEALSGPNREVWQERLASLLVKRDLLHPEVQAILDACMK</sequence>
<keyword evidence="2" id="KW-1185">Reference proteome</keyword>
<dbReference type="Proteomes" id="UP001597048">
    <property type="component" value="Unassembled WGS sequence"/>
</dbReference>
<organism evidence="1 2">
    <name type="scientific">Oceanisphaera ostreae</name>
    <dbReference type="NCBI Taxonomy" id="914151"/>
    <lineage>
        <taxon>Bacteria</taxon>
        <taxon>Pseudomonadati</taxon>
        <taxon>Pseudomonadota</taxon>
        <taxon>Gammaproteobacteria</taxon>
        <taxon>Aeromonadales</taxon>
        <taxon>Aeromonadaceae</taxon>
        <taxon>Oceanisphaera</taxon>
    </lineage>
</organism>
<dbReference type="RefSeq" id="WP_379558937.1">
    <property type="nucleotide sequence ID" value="NZ_JBHTJS010000048.1"/>
</dbReference>